<organism evidence="4 5">
    <name type="scientific">Ciona intestinalis</name>
    <name type="common">Transparent sea squirt</name>
    <name type="synonym">Ascidia intestinalis</name>
    <dbReference type="NCBI Taxonomy" id="7719"/>
    <lineage>
        <taxon>Eukaryota</taxon>
        <taxon>Metazoa</taxon>
        <taxon>Chordata</taxon>
        <taxon>Tunicata</taxon>
        <taxon>Ascidiacea</taxon>
        <taxon>Phlebobranchia</taxon>
        <taxon>Cionidae</taxon>
        <taxon>Ciona</taxon>
    </lineage>
</organism>
<sequence>MMNCIASGVMLLCGEDGHYYVNYCFITMRSCESQSEIKVHAVGQSSHCSPQGSPFAALLPENRIPGYDVCGMEDNHCHNFGICLKNIQQRICLCPRHYHGNRCQYRNAPLNNIDYALSRSNAIIGNPTSQVHGSPAIVLNSRSGYETS</sequence>
<keyword evidence="1" id="KW-0245">EGF-like domain</keyword>
<evidence type="ECO:0000313" key="4">
    <source>
        <dbReference type="Ensembl" id="ENSCINP00000013582.3"/>
    </source>
</evidence>
<dbReference type="InterPro" id="IPR000742">
    <property type="entry name" value="EGF"/>
</dbReference>
<evidence type="ECO:0000256" key="1">
    <source>
        <dbReference type="PROSITE-ProRule" id="PRU00076"/>
    </source>
</evidence>
<dbReference type="PROSITE" id="PS51465">
    <property type="entry name" value="KAZAL_2"/>
    <property type="match status" value="1"/>
</dbReference>
<proteinExistence type="predicted"/>
<comment type="caution">
    <text evidence="1">Lacks conserved residue(s) required for the propagation of feature annotation.</text>
</comment>
<dbReference type="PROSITE" id="PS00022">
    <property type="entry name" value="EGF_1"/>
    <property type="match status" value="1"/>
</dbReference>
<dbReference type="EMBL" id="EAAA01002841">
    <property type="status" value="NOT_ANNOTATED_CDS"/>
    <property type="molecule type" value="Genomic_DNA"/>
</dbReference>
<dbReference type="InParanoid" id="F6QPN8"/>
<evidence type="ECO:0000259" key="2">
    <source>
        <dbReference type="PROSITE" id="PS50026"/>
    </source>
</evidence>
<evidence type="ECO:0000259" key="3">
    <source>
        <dbReference type="PROSITE" id="PS51465"/>
    </source>
</evidence>
<dbReference type="SUPFAM" id="SSF57196">
    <property type="entry name" value="EGF/Laminin"/>
    <property type="match status" value="1"/>
</dbReference>
<reference evidence="4" key="3">
    <citation type="submission" date="2025-08" db="UniProtKB">
        <authorList>
            <consortium name="Ensembl"/>
        </authorList>
    </citation>
    <scope>IDENTIFICATION</scope>
</reference>
<dbReference type="Ensembl" id="ENSCINT00000013582.3">
    <property type="protein sequence ID" value="ENSCINP00000013582.3"/>
    <property type="gene ID" value="ENSCING00000006614.3"/>
</dbReference>
<reference evidence="5" key="1">
    <citation type="journal article" date="2002" name="Science">
        <title>The draft genome of Ciona intestinalis: insights into chordate and vertebrate origins.</title>
        <authorList>
            <person name="Dehal P."/>
            <person name="Satou Y."/>
            <person name="Campbell R.K."/>
            <person name="Chapman J."/>
            <person name="Degnan B."/>
            <person name="De Tomaso A."/>
            <person name="Davidson B."/>
            <person name="Di Gregorio A."/>
            <person name="Gelpke M."/>
            <person name="Goodstein D.M."/>
            <person name="Harafuji N."/>
            <person name="Hastings K.E."/>
            <person name="Ho I."/>
            <person name="Hotta K."/>
            <person name="Huang W."/>
            <person name="Kawashima T."/>
            <person name="Lemaire P."/>
            <person name="Martinez D."/>
            <person name="Meinertzhagen I.A."/>
            <person name="Necula S."/>
            <person name="Nonaka M."/>
            <person name="Putnam N."/>
            <person name="Rash S."/>
            <person name="Saiga H."/>
            <person name="Satake M."/>
            <person name="Terry A."/>
            <person name="Yamada L."/>
            <person name="Wang H.G."/>
            <person name="Awazu S."/>
            <person name="Azumi K."/>
            <person name="Boore J."/>
            <person name="Branno M."/>
            <person name="Chin-Bow S."/>
            <person name="DeSantis R."/>
            <person name="Doyle S."/>
            <person name="Francino P."/>
            <person name="Keys D.N."/>
            <person name="Haga S."/>
            <person name="Hayashi H."/>
            <person name="Hino K."/>
            <person name="Imai K.S."/>
            <person name="Inaba K."/>
            <person name="Kano S."/>
            <person name="Kobayashi K."/>
            <person name="Kobayashi M."/>
            <person name="Lee B.I."/>
            <person name="Makabe K.W."/>
            <person name="Manohar C."/>
            <person name="Matassi G."/>
            <person name="Medina M."/>
            <person name="Mochizuki Y."/>
            <person name="Mount S."/>
            <person name="Morishita T."/>
            <person name="Miura S."/>
            <person name="Nakayama A."/>
            <person name="Nishizaka S."/>
            <person name="Nomoto H."/>
            <person name="Ohta F."/>
            <person name="Oishi K."/>
            <person name="Rigoutsos I."/>
            <person name="Sano M."/>
            <person name="Sasaki A."/>
            <person name="Sasakura Y."/>
            <person name="Shoguchi E."/>
            <person name="Shin-i T."/>
            <person name="Spagnuolo A."/>
            <person name="Stainier D."/>
            <person name="Suzuki M.M."/>
            <person name="Tassy O."/>
            <person name="Takatori N."/>
            <person name="Tokuoka M."/>
            <person name="Yagi K."/>
            <person name="Yoshizaki F."/>
            <person name="Wada S."/>
            <person name="Zhang C."/>
            <person name="Hyatt P.D."/>
            <person name="Larimer F."/>
            <person name="Detter C."/>
            <person name="Doggett N."/>
            <person name="Glavina T."/>
            <person name="Hawkins T."/>
            <person name="Richardson P."/>
            <person name="Lucas S."/>
            <person name="Kohara Y."/>
            <person name="Levine M."/>
            <person name="Satoh N."/>
            <person name="Rokhsar D.S."/>
        </authorList>
    </citation>
    <scope>NUCLEOTIDE SEQUENCE [LARGE SCALE GENOMIC DNA]</scope>
</reference>
<feature type="disulfide bond" evidence="1">
    <location>
        <begin position="94"/>
        <end position="103"/>
    </location>
</feature>
<protein>
    <recommendedName>
        <fullName evidence="6">EGF-like domain-containing protein</fullName>
    </recommendedName>
</protein>
<dbReference type="Proteomes" id="UP000008144">
    <property type="component" value="Chromosome 9"/>
</dbReference>
<accession>F6QPN8</accession>
<dbReference type="AlphaFoldDB" id="F6QPN8"/>
<dbReference type="InterPro" id="IPR002350">
    <property type="entry name" value="Kazal_dom"/>
</dbReference>
<dbReference type="Pfam" id="PF07648">
    <property type="entry name" value="Kazal_2"/>
    <property type="match status" value="1"/>
</dbReference>
<reference evidence="4" key="4">
    <citation type="submission" date="2025-09" db="UniProtKB">
        <authorList>
            <consortium name="Ensembl"/>
        </authorList>
    </citation>
    <scope>IDENTIFICATION</scope>
</reference>
<dbReference type="HOGENOM" id="CLU_1758167_0_0_1"/>
<feature type="domain" description="Kazal-like" evidence="3">
    <location>
        <begin position="1"/>
        <end position="50"/>
    </location>
</feature>
<name>F6QPN8_CIOIN</name>
<feature type="domain" description="EGF-like" evidence="2">
    <location>
        <begin position="66"/>
        <end position="104"/>
    </location>
</feature>
<evidence type="ECO:0008006" key="6">
    <source>
        <dbReference type="Google" id="ProtNLM"/>
    </source>
</evidence>
<dbReference type="PROSITE" id="PS50026">
    <property type="entry name" value="EGF_3"/>
    <property type="match status" value="1"/>
</dbReference>
<keyword evidence="1" id="KW-1015">Disulfide bond</keyword>
<reference evidence="4" key="2">
    <citation type="journal article" date="2008" name="Genome Biol.">
        <title>Improved genome assembly and evidence-based global gene model set for the chordate Ciona intestinalis: new insight into intron and operon populations.</title>
        <authorList>
            <person name="Satou Y."/>
            <person name="Mineta K."/>
            <person name="Ogasawara M."/>
            <person name="Sasakura Y."/>
            <person name="Shoguchi E."/>
            <person name="Ueno K."/>
            <person name="Yamada L."/>
            <person name="Matsumoto J."/>
            <person name="Wasserscheid J."/>
            <person name="Dewar K."/>
            <person name="Wiley G.B."/>
            <person name="Macmil S.L."/>
            <person name="Roe B.A."/>
            <person name="Zeller R.W."/>
            <person name="Hastings K.E."/>
            <person name="Lemaire P."/>
            <person name="Lindquist E."/>
            <person name="Endo T."/>
            <person name="Hotta K."/>
            <person name="Inaba K."/>
        </authorList>
    </citation>
    <scope>NUCLEOTIDE SEQUENCE [LARGE SCALE GENOMIC DNA]</scope>
    <source>
        <strain evidence="4">wild type</strain>
    </source>
</reference>
<dbReference type="Gene3D" id="2.10.25.10">
    <property type="entry name" value="Laminin"/>
    <property type="match status" value="1"/>
</dbReference>
<evidence type="ECO:0000313" key="5">
    <source>
        <dbReference type="Proteomes" id="UP000008144"/>
    </source>
</evidence>
<dbReference type="SUPFAM" id="SSF100895">
    <property type="entry name" value="Kazal-type serine protease inhibitors"/>
    <property type="match status" value="1"/>
</dbReference>
<dbReference type="Gene3D" id="3.30.60.30">
    <property type="match status" value="1"/>
</dbReference>
<keyword evidence="5" id="KW-1185">Reference proteome</keyword>
<dbReference type="InterPro" id="IPR036058">
    <property type="entry name" value="Kazal_dom_sf"/>
</dbReference>